<organism evidence="6 7">
    <name type="scientific">Rhodanobacter umsongensis</name>
    <dbReference type="NCBI Taxonomy" id="633153"/>
    <lineage>
        <taxon>Bacteria</taxon>
        <taxon>Pseudomonadati</taxon>
        <taxon>Pseudomonadota</taxon>
        <taxon>Gammaproteobacteria</taxon>
        <taxon>Lysobacterales</taxon>
        <taxon>Rhodanobacteraceae</taxon>
        <taxon>Rhodanobacter</taxon>
    </lineage>
</organism>
<protein>
    <submittedName>
        <fullName evidence="6">2-dehydro-3-deoxy-6-phosphogalactonate aldolase</fullName>
        <ecNumber evidence="6">4.1.2.21</ecNumber>
    </submittedName>
</protein>
<dbReference type="PANTHER" id="PTHR30246">
    <property type="entry name" value="2-KETO-3-DEOXY-6-PHOSPHOGLUCONATE ALDOLASE"/>
    <property type="match status" value="1"/>
</dbReference>
<reference evidence="7" key="1">
    <citation type="journal article" date="2019" name="Int. J. Syst. Evol. Microbiol.">
        <title>The Global Catalogue of Microorganisms (GCM) 10K type strain sequencing project: providing services to taxonomists for standard genome sequencing and annotation.</title>
        <authorList>
            <consortium name="The Broad Institute Genomics Platform"/>
            <consortium name="The Broad Institute Genome Sequencing Center for Infectious Disease"/>
            <person name="Wu L."/>
            <person name="Ma J."/>
        </authorList>
    </citation>
    <scope>NUCLEOTIDE SEQUENCE [LARGE SCALE GENOMIC DNA]</scope>
    <source>
        <strain evidence="7">JCM 17130</strain>
    </source>
</reference>
<sequence length="213" mass="21611">MLNSWLDPLPLVAILRGIGPDEAAGIGHVLADAGFRVLEVPLNSPQPMESIRRLCSALGDDCLIGAGTVMTPAQVKQVAAAGGRLIVMPHADTAVIRAAKQAGMVCVPGVATPTEAFAALAAGADGLKLFPAEQVSPAGLKAWRAVLPAGVPVLPVGGIVPGNMAPWVAAGAQGFGIGSALYAPGIDVGEVARRAHAFAQAWAVSRKSQEHRA</sequence>
<gene>
    <name evidence="6" type="ORF">ACFPME_00180</name>
</gene>
<comment type="pathway">
    <text evidence="1">Carbohydrate acid metabolism.</text>
</comment>
<dbReference type="GO" id="GO:0008674">
    <property type="term" value="F:2-dehydro-3-deoxy-6-phosphogalactonate aldolase activity"/>
    <property type="evidence" value="ECO:0007669"/>
    <property type="project" value="UniProtKB-EC"/>
</dbReference>
<dbReference type="PANTHER" id="PTHR30246:SF1">
    <property type="entry name" value="2-DEHYDRO-3-DEOXY-6-PHOSPHOGALACTONATE ALDOLASE-RELATED"/>
    <property type="match status" value="1"/>
</dbReference>
<evidence type="ECO:0000313" key="7">
    <source>
        <dbReference type="Proteomes" id="UP001596013"/>
    </source>
</evidence>
<keyword evidence="7" id="KW-1185">Reference proteome</keyword>
<name>A0ABW0JFW6_9GAMM</name>
<dbReference type="Pfam" id="PF01081">
    <property type="entry name" value="Aldolase"/>
    <property type="match status" value="1"/>
</dbReference>
<dbReference type="Proteomes" id="UP001596013">
    <property type="component" value="Unassembled WGS sequence"/>
</dbReference>
<comment type="caution">
    <text evidence="6">The sequence shown here is derived from an EMBL/GenBank/DDBJ whole genome shotgun (WGS) entry which is preliminary data.</text>
</comment>
<evidence type="ECO:0000256" key="2">
    <source>
        <dbReference type="ARBA" id="ARBA00006906"/>
    </source>
</evidence>
<dbReference type="SUPFAM" id="SSF51569">
    <property type="entry name" value="Aldolase"/>
    <property type="match status" value="1"/>
</dbReference>
<evidence type="ECO:0000256" key="5">
    <source>
        <dbReference type="ARBA" id="ARBA00023277"/>
    </source>
</evidence>
<evidence type="ECO:0000256" key="4">
    <source>
        <dbReference type="ARBA" id="ARBA00023239"/>
    </source>
</evidence>
<dbReference type="NCBIfam" id="NF006600">
    <property type="entry name" value="PRK09140.1"/>
    <property type="match status" value="1"/>
</dbReference>
<comment type="similarity">
    <text evidence="2">Belongs to the KHG/KDPG aldolase family.</text>
</comment>
<evidence type="ECO:0000256" key="3">
    <source>
        <dbReference type="ARBA" id="ARBA00011233"/>
    </source>
</evidence>
<dbReference type="CDD" id="cd00452">
    <property type="entry name" value="KDPG_aldolase"/>
    <property type="match status" value="1"/>
</dbReference>
<proteinExistence type="inferred from homology"/>
<keyword evidence="5" id="KW-0119">Carbohydrate metabolism</keyword>
<dbReference type="InterPro" id="IPR013785">
    <property type="entry name" value="Aldolase_TIM"/>
</dbReference>
<dbReference type="EC" id="4.1.2.21" evidence="6"/>
<dbReference type="EMBL" id="JBHSMK010000002">
    <property type="protein sequence ID" value="MFC5434963.1"/>
    <property type="molecule type" value="Genomic_DNA"/>
</dbReference>
<dbReference type="RefSeq" id="WP_377300819.1">
    <property type="nucleotide sequence ID" value="NZ_JBHSMK010000002.1"/>
</dbReference>
<keyword evidence="4 6" id="KW-0456">Lyase</keyword>
<evidence type="ECO:0000313" key="6">
    <source>
        <dbReference type="EMBL" id="MFC5434963.1"/>
    </source>
</evidence>
<comment type="subunit">
    <text evidence="3">Homotrimer.</text>
</comment>
<dbReference type="InterPro" id="IPR000887">
    <property type="entry name" value="Aldlse_KDPG_KHG"/>
</dbReference>
<evidence type="ECO:0000256" key="1">
    <source>
        <dbReference type="ARBA" id="ARBA00004761"/>
    </source>
</evidence>
<accession>A0ABW0JFW6</accession>
<dbReference type="Gene3D" id="3.20.20.70">
    <property type="entry name" value="Aldolase class I"/>
    <property type="match status" value="1"/>
</dbReference>